<accession>A0A3M7PS31</accession>
<dbReference type="EMBL" id="REGN01009097">
    <property type="protein sequence ID" value="RNA01952.1"/>
    <property type="molecule type" value="Genomic_DNA"/>
</dbReference>
<dbReference type="AlphaFoldDB" id="A0A3M7PS31"/>
<evidence type="ECO:0000313" key="3">
    <source>
        <dbReference type="Proteomes" id="UP000276133"/>
    </source>
</evidence>
<keyword evidence="3" id="KW-1185">Reference proteome</keyword>
<feature type="signal peptide" evidence="1">
    <location>
        <begin position="1"/>
        <end position="18"/>
    </location>
</feature>
<dbReference type="Proteomes" id="UP000276133">
    <property type="component" value="Unassembled WGS sequence"/>
</dbReference>
<comment type="caution">
    <text evidence="2">The sequence shown here is derived from an EMBL/GenBank/DDBJ whole genome shotgun (WGS) entry which is preliminary data.</text>
</comment>
<sequence length="71" mass="8465">MFCLAKFLLIFWLRPLRTSPALFLVQIILKEIMLVNEDASEIFSSKFCRRQSDNKLFIDHSQKTIKREFKA</sequence>
<evidence type="ECO:0000313" key="2">
    <source>
        <dbReference type="EMBL" id="RNA01952.1"/>
    </source>
</evidence>
<keyword evidence="1" id="KW-0732">Signal</keyword>
<name>A0A3M7PS31_BRAPC</name>
<proteinExistence type="predicted"/>
<evidence type="ECO:0000256" key="1">
    <source>
        <dbReference type="SAM" id="SignalP"/>
    </source>
</evidence>
<organism evidence="2 3">
    <name type="scientific">Brachionus plicatilis</name>
    <name type="common">Marine rotifer</name>
    <name type="synonym">Brachionus muelleri</name>
    <dbReference type="NCBI Taxonomy" id="10195"/>
    <lineage>
        <taxon>Eukaryota</taxon>
        <taxon>Metazoa</taxon>
        <taxon>Spiralia</taxon>
        <taxon>Gnathifera</taxon>
        <taxon>Rotifera</taxon>
        <taxon>Eurotatoria</taxon>
        <taxon>Monogononta</taxon>
        <taxon>Pseudotrocha</taxon>
        <taxon>Ploima</taxon>
        <taxon>Brachionidae</taxon>
        <taxon>Brachionus</taxon>
    </lineage>
</organism>
<gene>
    <name evidence="2" type="ORF">BpHYR1_031851</name>
</gene>
<feature type="chain" id="PRO_5018228536" evidence="1">
    <location>
        <begin position="19"/>
        <end position="71"/>
    </location>
</feature>
<reference evidence="2 3" key="1">
    <citation type="journal article" date="2018" name="Sci. Rep.">
        <title>Genomic signatures of local adaptation to the degree of environmental predictability in rotifers.</title>
        <authorList>
            <person name="Franch-Gras L."/>
            <person name="Hahn C."/>
            <person name="Garcia-Roger E.M."/>
            <person name="Carmona M.J."/>
            <person name="Serra M."/>
            <person name="Gomez A."/>
        </authorList>
    </citation>
    <scope>NUCLEOTIDE SEQUENCE [LARGE SCALE GENOMIC DNA]</scope>
    <source>
        <strain evidence="2">HYR1</strain>
    </source>
</reference>
<protein>
    <submittedName>
        <fullName evidence="2">Uncharacterized protein</fullName>
    </submittedName>
</protein>